<dbReference type="InterPro" id="IPR036078">
    <property type="entry name" value="Spo11/TopoVI_A_sf"/>
</dbReference>
<accession>A0A1G8ZMF8</accession>
<dbReference type="OrthoDB" id="6059266at2"/>
<dbReference type="Proteomes" id="UP000198629">
    <property type="component" value="Unassembled WGS sequence"/>
</dbReference>
<protein>
    <recommendedName>
        <fullName evidence="3">DUF2399 domain-containing protein</fullName>
    </recommendedName>
</protein>
<sequence>MAVIVEHLDKSRLPKKRKRYEDAAPGPLATLPAEWRDLLAQWLKLGGNSRWDTLIKKAGLAQKGMAETLLDWLLNHGWAVVYEERRHGEWWPCRVVLQQQKIMRQQLGLPDDEALARQWQSLLAGLMIAAEANPDLQPALDHLDSMPVSRAIARGELIQSLIRWKADQRTGSYRDFSLFARDATKTISSSEWQWLESSLDLANYGIQPHTQLLYISADLTLTGAAGSLMLAQAQPFAAFTPASILQLTQVQAAQPLQQWICVENLTSFERTAAKRQPDTAVLWLPGFPPGWWQQSVSHLLQHCPAPLLVACDPDPAGIRIAQIAIDLWRSHGLPAQPWRMQVDDLNHCKQQLPLTDLDRQQLVSITQQSDLHPDLAMLARFMQQHQYKAEQESYL</sequence>
<reference evidence="2" key="1">
    <citation type="submission" date="2016-10" db="EMBL/GenBank/DDBJ databases">
        <authorList>
            <person name="Varghese N."/>
            <person name="Submissions S."/>
        </authorList>
    </citation>
    <scope>NUCLEOTIDE SEQUENCE [LARGE SCALE GENOMIC DNA]</scope>
    <source>
        <strain evidence="2">CBMB127</strain>
    </source>
</reference>
<dbReference type="RefSeq" id="WP_091469099.1">
    <property type="nucleotide sequence ID" value="NZ_FNFX01000001.1"/>
</dbReference>
<dbReference type="EMBL" id="FNFX01000001">
    <property type="protein sequence ID" value="SDK16231.1"/>
    <property type="molecule type" value="Genomic_DNA"/>
</dbReference>
<dbReference type="STRING" id="492660.SAMN05192566_0406"/>
<dbReference type="GO" id="GO:0005694">
    <property type="term" value="C:chromosome"/>
    <property type="evidence" value="ECO:0007669"/>
    <property type="project" value="InterPro"/>
</dbReference>
<dbReference type="SUPFAM" id="SSF56726">
    <property type="entry name" value="DNA topoisomerase IV, alpha subunit"/>
    <property type="match status" value="1"/>
</dbReference>
<dbReference type="AlphaFoldDB" id="A0A1G8ZMF8"/>
<keyword evidence="2" id="KW-1185">Reference proteome</keyword>
<dbReference type="Gene3D" id="3.40.1360.10">
    <property type="match status" value="1"/>
</dbReference>
<dbReference type="GO" id="GO:0003677">
    <property type="term" value="F:DNA binding"/>
    <property type="evidence" value="ECO:0007669"/>
    <property type="project" value="InterPro"/>
</dbReference>
<evidence type="ECO:0000313" key="2">
    <source>
        <dbReference type="Proteomes" id="UP000198629"/>
    </source>
</evidence>
<evidence type="ECO:0008006" key="3">
    <source>
        <dbReference type="Google" id="ProtNLM"/>
    </source>
</evidence>
<evidence type="ECO:0000313" key="1">
    <source>
        <dbReference type="EMBL" id="SDK16231.1"/>
    </source>
</evidence>
<proteinExistence type="predicted"/>
<gene>
    <name evidence="1" type="ORF">SAMN05192566_0406</name>
</gene>
<name>A0A1G8ZMF8_9PROT</name>
<organism evidence="1 2">
    <name type="scientific">Methylophilus rhizosphaerae</name>
    <dbReference type="NCBI Taxonomy" id="492660"/>
    <lineage>
        <taxon>Bacteria</taxon>
        <taxon>Pseudomonadati</taxon>
        <taxon>Pseudomonadota</taxon>
        <taxon>Betaproteobacteria</taxon>
        <taxon>Nitrosomonadales</taxon>
        <taxon>Methylophilaceae</taxon>
        <taxon>Methylophilus</taxon>
    </lineage>
</organism>